<accession>A0ABV3P2K8</accession>
<evidence type="ECO:0000313" key="3">
    <source>
        <dbReference type="Proteomes" id="UP001555826"/>
    </source>
</evidence>
<name>A0ABV3P2K8_9ACTN</name>
<evidence type="ECO:0000256" key="1">
    <source>
        <dbReference type="SAM" id="Phobius"/>
    </source>
</evidence>
<keyword evidence="1" id="KW-1133">Transmembrane helix</keyword>
<dbReference type="RefSeq" id="WP_367636081.1">
    <property type="nucleotide sequence ID" value="NZ_JBFNQN010000001.1"/>
</dbReference>
<keyword evidence="1" id="KW-0812">Transmembrane</keyword>
<proteinExistence type="predicted"/>
<sequence length="167" mass="17154">MPRLSRPPVGQSPTGDLPGTRRTGFVLLFGQAVAGVVVGVLWWLLTRRPTALLVGEPLVTSTSQFPIARDGVFSVLTGLVGLVAAVVVLRRGRQAPVTVLVAALAGALASSLLAAGTGSALPPAQADQAAHVTLSAWVAVLVQPFVVSVVVALVTLADVLARWTRTP</sequence>
<keyword evidence="1" id="KW-0472">Membrane</keyword>
<keyword evidence="3" id="KW-1185">Reference proteome</keyword>
<comment type="caution">
    <text evidence="2">The sequence shown here is derived from an EMBL/GenBank/DDBJ whole genome shotgun (WGS) entry which is preliminary data.</text>
</comment>
<protein>
    <recommendedName>
        <fullName evidence="4">HPP family protein</fullName>
    </recommendedName>
</protein>
<feature type="transmembrane region" description="Helical" evidence="1">
    <location>
        <begin position="71"/>
        <end position="89"/>
    </location>
</feature>
<feature type="transmembrane region" description="Helical" evidence="1">
    <location>
        <begin position="136"/>
        <end position="161"/>
    </location>
</feature>
<feature type="transmembrane region" description="Helical" evidence="1">
    <location>
        <begin position="96"/>
        <end position="116"/>
    </location>
</feature>
<reference evidence="2 3" key="1">
    <citation type="submission" date="2024-07" db="EMBL/GenBank/DDBJ databases">
        <authorList>
            <person name="Thanompreechachai J."/>
            <person name="Duangmal K."/>
        </authorList>
    </citation>
    <scope>NUCLEOTIDE SEQUENCE [LARGE SCALE GENOMIC DNA]</scope>
    <source>
        <strain evidence="2 3">KCTC 19886</strain>
    </source>
</reference>
<organism evidence="2 3">
    <name type="scientific">Kineococcus endophyticus</name>
    <dbReference type="NCBI Taxonomy" id="1181883"/>
    <lineage>
        <taxon>Bacteria</taxon>
        <taxon>Bacillati</taxon>
        <taxon>Actinomycetota</taxon>
        <taxon>Actinomycetes</taxon>
        <taxon>Kineosporiales</taxon>
        <taxon>Kineosporiaceae</taxon>
        <taxon>Kineococcus</taxon>
    </lineage>
</organism>
<dbReference type="EMBL" id="JBFNQN010000001">
    <property type="protein sequence ID" value="MEW9263502.1"/>
    <property type="molecule type" value="Genomic_DNA"/>
</dbReference>
<gene>
    <name evidence="2" type="ORF">AB1207_01955</name>
</gene>
<feature type="transmembrane region" description="Helical" evidence="1">
    <location>
        <begin position="25"/>
        <end position="45"/>
    </location>
</feature>
<evidence type="ECO:0008006" key="4">
    <source>
        <dbReference type="Google" id="ProtNLM"/>
    </source>
</evidence>
<evidence type="ECO:0000313" key="2">
    <source>
        <dbReference type="EMBL" id="MEW9263502.1"/>
    </source>
</evidence>
<dbReference type="Proteomes" id="UP001555826">
    <property type="component" value="Unassembled WGS sequence"/>
</dbReference>